<protein>
    <recommendedName>
        <fullName evidence="2">Nuclease associated modular domain-containing protein</fullName>
    </recommendedName>
</protein>
<feature type="domain" description="Nuclease associated modular" evidence="2">
    <location>
        <begin position="317"/>
        <end position="333"/>
    </location>
</feature>
<feature type="domain" description="Nuclease associated modular" evidence="2">
    <location>
        <begin position="259"/>
        <end position="275"/>
    </location>
</feature>
<gene>
    <name evidence="3" type="ORF">PCOR1329_LOCUS63252</name>
</gene>
<evidence type="ECO:0000259" key="2">
    <source>
        <dbReference type="SMART" id="SM00496"/>
    </source>
</evidence>
<reference evidence="3" key="1">
    <citation type="submission" date="2023-10" db="EMBL/GenBank/DDBJ databases">
        <authorList>
            <person name="Chen Y."/>
            <person name="Shah S."/>
            <person name="Dougan E. K."/>
            <person name="Thang M."/>
            <person name="Chan C."/>
        </authorList>
    </citation>
    <scope>NUCLEOTIDE SEQUENCE [LARGE SCALE GENOMIC DNA]</scope>
</reference>
<feature type="domain" description="Nuclease associated modular" evidence="2">
    <location>
        <begin position="300"/>
        <end position="316"/>
    </location>
</feature>
<feature type="domain" description="Nuclease associated modular" evidence="2">
    <location>
        <begin position="167"/>
        <end position="183"/>
    </location>
</feature>
<organism evidence="3 4">
    <name type="scientific">Prorocentrum cordatum</name>
    <dbReference type="NCBI Taxonomy" id="2364126"/>
    <lineage>
        <taxon>Eukaryota</taxon>
        <taxon>Sar</taxon>
        <taxon>Alveolata</taxon>
        <taxon>Dinophyceae</taxon>
        <taxon>Prorocentrales</taxon>
        <taxon>Prorocentraceae</taxon>
        <taxon>Prorocentrum</taxon>
    </lineage>
</organism>
<proteinExistence type="predicted"/>
<feature type="compositionally biased region" description="Basic and acidic residues" evidence="1">
    <location>
        <begin position="173"/>
        <end position="194"/>
    </location>
</feature>
<dbReference type="SMART" id="SM00496">
    <property type="entry name" value="IENR2"/>
    <property type="match status" value="9"/>
</dbReference>
<comment type="caution">
    <text evidence="3">The sequence shown here is derived from an EMBL/GenBank/DDBJ whole genome shotgun (WGS) entry which is preliminary data.</text>
</comment>
<feature type="domain" description="Nuclease associated modular" evidence="2">
    <location>
        <begin position="276"/>
        <end position="292"/>
    </location>
</feature>
<sequence>MIQHHLFTIRRTVLSCAHRWPYHRKVTPRGAGQLWALFCSSVSSWRGPPSGPTFTEALAAYGTQAEADPLARHYTYALRGSQTGLWYIGSRTCPNSVSSPEADTSYMGSSSDTQFKQERKHKLILTKHNTRAGALEAECFLHEFYNVAANCEFANRARQTSLGFNRQGVQHSESTKRQMSEIRRGKLHSEETKQKMSAARRGKTLSEETKKKLSETRRGKLPSDETRQKMSAAKRGDRHPFFGKNHTEESKKKMSETRRGKILSEETKKKISEALRGKPHSEEAKQKMSAAKRGDRHPFFGKNHTEESKKKMSETRQGKTLSEETKQRMRTAKRGDRTPLSGKHRADETERRTSKPTCGQQL</sequence>
<accession>A0ABN9W3X2</accession>
<feature type="domain" description="Nuclease associated modular" evidence="2">
    <location>
        <begin position="218"/>
        <end position="234"/>
    </location>
</feature>
<name>A0ABN9W3X2_9DINO</name>
<feature type="compositionally biased region" description="Basic and acidic residues" evidence="1">
    <location>
        <begin position="344"/>
        <end position="353"/>
    </location>
</feature>
<dbReference type="Proteomes" id="UP001189429">
    <property type="component" value="Unassembled WGS sequence"/>
</dbReference>
<feature type="domain" description="Nuclease associated modular" evidence="2">
    <location>
        <begin position="184"/>
        <end position="200"/>
    </location>
</feature>
<evidence type="ECO:0000313" key="3">
    <source>
        <dbReference type="EMBL" id="CAK0879979.1"/>
    </source>
</evidence>
<feature type="domain" description="Nuclease associated modular" evidence="2">
    <location>
        <begin position="201"/>
        <end position="217"/>
    </location>
</feature>
<evidence type="ECO:0000313" key="4">
    <source>
        <dbReference type="Proteomes" id="UP001189429"/>
    </source>
</evidence>
<dbReference type="EMBL" id="CAUYUJ010018026">
    <property type="protein sequence ID" value="CAK0879979.1"/>
    <property type="molecule type" value="Genomic_DNA"/>
</dbReference>
<dbReference type="Pfam" id="PF07460">
    <property type="entry name" value="NUMOD3"/>
    <property type="match status" value="4"/>
</dbReference>
<dbReference type="SUPFAM" id="SSF64496">
    <property type="entry name" value="DNA-binding domain of intron-encoded endonucleases"/>
    <property type="match status" value="3"/>
</dbReference>
<feature type="domain" description="Nuclease associated modular" evidence="2">
    <location>
        <begin position="242"/>
        <end position="258"/>
    </location>
</feature>
<feature type="compositionally biased region" description="Basic and acidic residues" evidence="1">
    <location>
        <begin position="204"/>
        <end position="337"/>
    </location>
</feature>
<dbReference type="InterPro" id="IPR003611">
    <property type="entry name" value="NUMOD3"/>
</dbReference>
<keyword evidence="4" id="KW-1185">Reference proteome</keyword>
<evidence type="ECO:0000256" key="1">
    <source>
        <dbReference type="SAM" id="MobiDB-lite"/>
    </source>
</evidence>
<feature type="region of interest" description="Disordered" evidence="1">
    <location>
        <begin position="165"/>
        <end position="362"/>
    </location>
</feature>